<dbReference type="Pfam" id="PF20118">
    <property type="entry name" value="DUF6508"/>
    <property type="match status" value="1"/>
</dbReference>
<dbReference type="Proteomes" id="UP000481043">
    <property type="component" value="Unassembled WGS sequence"/>
</dbReference>
<dbReference type="InterPro" id="IPR045425">
    <property type="entry name" value="DUF6508"/>
</dbReference>
<accession>A0A6M0QAQ2</accession>
<dbReference type="EMBL" id="JAAIWM010000007">
    <property type="protein sequence ID" value="NEY73426.1"/>
    <property type="molecule type" value="Genomic_DNA"/>
</dbReference>
<evidence type="ECO:0000313" key="2">
    <source>
        <dbReference type="Proteomes" id="UP000481043"/>
    </source>
</evidence>
<name>A0A6M0QAQ2_9BACI</name>
<sequence length="125" mass="14782">MKTNITKQNIKNLLTFLPFFESDAKKYSISPESFMDPYDYADPVNDFIHMVYSEAFILEGFDWPSWQDEAQKYIEDKTLIKEADIETIQKLLTTFIRKERFASGTIARLIDDEVFLYILYRLDAV</sequence>
<keyword evidence="2" id="KW-1185">Reference proteome</keyword>
<evidence type="ECO:0000313" key="1">
    <source>
        <dbReference type="EMBL" id="NEY73426.1"/>
    </source>
</evidence>
<dbReference type="RefSeq" id="WP_163180959.1">
    <property type="nucleotide sequence ID" value="NZ_JAAIWM010000007.1"/>
</dbReference>
<protein>
    <submittedName>
        <fullName evidence="1">Uncharacterized protein</fullName>
    </submittedName>
</protein>
<organism evidence="1 2">
    <name type="scientific">Bacillus mesophilus</name>
    <dbReference type="NCBI Taxonomy" id="1808955"/>
    <lineage>
        <taxon>Bacteria</taxon>
        <taxon>Bacillati</taxon>
        <taxon>Bacillota</taxon>
        <taxon>Bacilli</taxon>
        <taxon>Bacillales</taxon>
        <taxon>Bacillaceae</taxon>
        <taxon>Bacillus</taxon>
    </lineage>
</organism>
<gene>
    <name evidence="1" type="ORF">G4D63_16955</name>
</gene>
<proteinExistence type="predicted"/>
<reference evidence="1 2" key="1">
    <citation type="submission" date="2020-02" db="EMBL/GenBank/DDBJ databases">
        <title>Bacillus aquiflavi sp. nov., isolated from yellow water of strong flavor Chinese baijiu in Yibin region of China.</title>
        <authorList>
            <person name="Xie J."/>
        </authorList>
    </citation>
    <scope>NUCLEOTIDE SEQUENCE [LARGE SCALE GENOMIC DNA]</scope>
    <source>
        <strain evidence="1 2">SA4</strain>
    </source>
</reference>
<comment type="caution">
    <text evidence="1">The sequence shown here is derived from an EMBL/GenBank/DDBJ whole genome shotgun (WGS) entry which is preliminary data.</text>
</comment>
<dbReference type="AlphaFoldDB" id="A0A6M0QAQ2"/>